<evidence type="ECO:0000256" key="5">
    <source>
        <dbReference type="ARBA" id="ARBA00023014"/>
    </source>
</evidence>
<keyword evidence="4" id="KW-0408">Iron</keyword>
<keyword evidence="1" id="KW-0004">4Fe-4S</keyword>
<keyword evidence="2" id="KW-0479">Metal-binding</keyword>
<sequence length="530" mass="59049">MKSTFFFCLLLICCSSFQLVIPSQTGTYDVVVYGGTPGGVVAAVAAAREGARVLLIEPTKHLGGLNTSGIGTSESEHMIEETYSGLPLEFYERLGKAYGKNGPTFYFESHVAEKVFNDLVQEAKVKVVYEAFVKSVTKKGTAIQSISLTNGTNVAGKVFIDATYEGDLMARAKVSHTHGRESREQYGESLAGVRFIDTPIEAAPYDDSGKLLPGFVERTTLTEGKASDRVMNYNFRLMMSTNANRRPFPKPAAYKPERYILLTRLLKNHPETQLKDIIDLYSWTYPKGKFETNNKQKAVISLGHFGGNVDYPEADYARRDAIYQDHKAWTLGLMYYLANDPAVPEALRIETASYGLSADEFTDNENFPYYLYVREARRMIGAYVQTQKDILEERTKPDAICLASHWIDSHHVQRVAVSKTQFVNEGRIWEPITQPYEVSYRAITPKGSECTNLLVPVCVSASHVGFCSLRVESTWMQLGNSAGIAAALAVKQKKAVQAVNYNELKSLLEKKGVILSINHQVWNGTRDGTK</sequence>
<dbReference type="InterPro" id="IPR039650">
    <property type="entry name" value="HdrA-like"/>
</dbReference>
<dbReference type="AlphaFoldDB" id="A0A7K1S3Z0"/>
<dbReference type="SUPFAM" id="SSF51905">
    <property type="entry name" value="FAD/NAD(P)-binding domain"/>
    <property type="match status" value="1"/>
</dbReference>
<organism evidence="7 8">
    <name type="scientific">Spirosoma arboris</name>
    <dbReference type="NCBI Taxonomy" id="2682092"/>
    <lineage>
        <taxon>Bacteria</taxon>
        <taxon>Pseudomonadati</taxon>
        <taxon>Bacteroidota</taxon>
        <taxon>Cytophagia</taxon>
        <taxon>Cytophagales</taxon>
        <taxon>Cytophagaceae</taxon>
        <taxon>Spirosoma</taxon>
    </lineage>
</organism>
<dbReference type="Proteomes" id="UP000436006">
    <property type="component" value="Unassembled WGS sequence"/>
</dbReference>
<evidence type="ECO:0000256" key="2">
    <source>
        <dbReference type="ARBA" id="ARBA00022723"/>
    </source>
</evidence>
<protein>
    <submittedName>
        <fullName evidence="7">FAD-dependent oxidoreductase</fullName>
    </submittedName>
</protein>
<dbReference type="Gene3D" id="3.50.50.60">
    <property type="entry name" value="FAD/NAD(P)-binding domain"/>
    <property type="match status" value="1"/>
</dbReference>
<evidence type="ECO:0000313" key="7">
    <source>
        <dbReference type="EMBL" id="MVM28542.1"/>
    </source>
</evidence>
<dbReference type="InterPro" id="IPR036188">
    <property type="entry name" value="FAD/NAD-bd_sf"/>
</dbReference>
<keyword evidence="5" id="KW-0411">Iron-sulfur</keyword>
<proteinExistence type="predicted"/>
<dbReference type="GO" id="GO:0051539">
    <property type="term" value="F:4 iron, 4 sulfur cluster binding"/>
    <property type="evidence" value="ECO:0007669"/>
    <property type="project" value="UniProtKB-KW"/>
</dbReference>
<reference evidence="7 8" key="1">
    <citation type="submission" date="2019-12" db="EMBL/GenBank/DDBJ databases">
        <title>Spirosoma sp. HMF4905 genome sequencing and assembly.</title>
        <authorList>
            <person name="Kang H."/>
            <person name="Cha I."/>
            <person name="Kim H."/>
            <person name="Joh K."/>
        </authorList>
    </citation>
    <scope>NUCLEOTIDE SEQUENCE [LARGE SCALE GENOMIC DNA]</scope>
    <source>
        <strain evidence="7 8">HMF4905</strain>
    </source>
</reference>
<feature type="chain" id="PRO_5029759229" evidence="6">
    <location>
        <begin position="19"/>
        <end position="530"/>
    </location>
</feature>
<accession>A0A7K1S3Z0</accession>
<dbReference type="PANTHER" id="PTHR43498">
    <property type="entry name" value="FERREDOXIN:COB-COM HETERODISULFIDE REDUCTASE SUBUNIT A"/>
    <property type="match status" value="1"/>
</dbReference>
<dbReference type="Pfam" id="PF12831">
    <property type="entry name" value="FAD_oxidored"/>
    <property type="match status" value="1"/>
</dbReference>
<keyword evidence="6" id="KW-0732">Signal</keyword>
<dbReference type="EMBL" id="WPIN01000001">
    <property type="protein sequence ID" value="MVM28542.1"/>
    <property type="molecule type" value="Genomic_DNA"/>
</dbReference>
<evidence type="ECO:0000313" key="8">
    <source>
        <dbReference type="Proteomes" id="UP000436006"/>
    </source>
</evidence>
<keyword evidence="3" id="KW-0560">Oxidoreductase</keyword>
<dbReference type="PANTHER" id="PTHR43498:SF1">
    <property type="entry name" value="COB--COM HETERODISULFIDE REDUCTASE IRON-SULFUR SUBUNIT A"/>
    <property type="match status" value="1"/>
</dbReference>
<dbReference type="GO" id="GO:0016491">
    <property type="term" value="F:oxidoreductase activity"/>
    <property type="evidence" value="ECO:0007669"/>
    <property type="project" value="UniProtKB-KW"/>
</dbReference>
<dbReference type="GO" id="GO:0046872">
    <property type="term" value="F:metal ion binding"/>
    <property type="evidence" value="ECO:0007669"/>
    <property type="project" value="UniProtKB-KW"/>
</dbReference>
<evidence type="ECO:0000256" key="4">
    <source>
        <dbReference type="ARBA" id="ARBA00023004"/>
    </source>
</evidence>
<feature type="signal peptide" evidence="6">
    <location>
        <begin position="1"/>
        <end position="18"/>
    </location>
</feature>
<evidence type="ECO:0000256" key="6">
    <source>
        <dbReference type="SAM" id="SignalP"/>
    </source>
</evidence>
<evidence type="ECO:0000256" key="3">
    <source>
        <dbReference type="ARBA" id="ARBA00023002"/>
    </source>
</evidence>
<keyword evidence="8" id="KW-1185">Reference proteome</keyword>
<evidence type="ECO:0000256" key="1">
    <source>
        <dbReference type="ARBA" id="ARBA00022485"/>
    </source>
</evidence>
<gene>
    <name evidence="7" type="ORF">GO755_00760</name>
</gene>
<name>A0A7K1S3Z0_9BACT</name>
<dbReference type="RefSeq" id="WP_157582661.1">
    <property type="nucleotide sequence ID" value="NZ_WPIN01000001.1"/>
</dbReference>
<comment type="caution">
    <text evidence="7">The sequence shown here is derived from an EMBL/GenBank/DDBJ whole genome shotgun (WGS) entry which is preliminary data.</text>
</comment>